<comment type="caution">
    <text evidence="1">The sequence shown here is derived from an EMBL/GenBank/DDBJ whole genome shotgun (WGS) entry which is preliminary data.</text>
</comment>
<proteinExistence type="predicted"/>
<protein>
    <submittedName>
        <fullName evidence="1">Uncharacterized protein</fullName>
    </submittedName>
</protein>
<dbReference type="AlphaFoldDB" id="A0A4Y2RAP2"/>
<dbReference type="OrthoDB" id="1046782at2759"/>
<dbReference type="EMBL" id="BGPR01016403">
    <property type="protein sequence ID" value="GBN72862.1"/>
    <property type="molecule type" value="Genomic_DNA"/>
</dbReference>
<name>A0A4Y2RAP2_ARAVE</name>
<evidence type="ECO:0000313" key="1">
    <source>
        <dbReference type="EMBL" id="GBN72862.1"/>
    </source>
</evidence>
<reference evidence="1 2" key="1">
    <citation type="journal article" date="2019" name="Sci. Rep.">
        <title>Orb-weaving spider Araneus ventricosus genome elucidates the spidroin gene catalogue.</title>
        <authorList>
            <person name="Kono N."/>
            <person name="Nakamura H."/>
            <person name="Ohtoshi R."/>
            <person name="Moran D.A.P."/>
            <person name="Shinohara A."/>
            <person name="Yoshida Y."/>
            <person name="Fujiwara M."/>
            <person name="Mori M."/>
            <person name="Tomita M."/>
            <person name="Arakawa K."/>
        </authorList>
    </citation>
    <scope>NUCLEOTIDE SEQUENCE [LARGE SCALE GENOMIC DNA]</scope>
</reference>
<keyword evidence="2" id="KW-1185">Reference proteome</keyword>
<sequence length="98" mass="10748">MLTNLHVLDLPESEKDNFGIMSDYVSGHDNSKTIRATGMKFVPSANIRDGKVAASGLEVFWFETQVSIDVDRCTPNLMLRVKASGATEVSKSHFTTGQ</sequence>
<organism evidence="1 2">
    <name type="scientific">Araneus ventricosus</name>
    <name type="common">Orbweaver spider</name>
    <name type="synonym">Epeira ventricosa</name>
    <dbReference type="NCBI Taxonomy" id="182803"/>
    <lineage>
        <taxon>Eukaryota</taxon>
        <taxon>Metazoa</taxon>
        <taxon>Ecdysozoa</taxon>
        <taxon>Arthropoda</taxon>
        <taxon>Chelicerata</taxon>
        <taxon>Arachnida</taxon>
        <taxon>Araneae</taxon>
        <taxon>Araneomorphae</taxon>
        <taxon>Entelegynae</taxon>
        <taxon>Araneoidea</taxon>
        <taxon>Araneidae</taxon>
        <taxon>Araneus</taxon>
    </lineage>
</organism>
<gene>
    <name evidence="1" type="ORF">AVEN_136189_1</name>
</gene>
<accession>A0A4Y2RAP2</accession>
<evidence type="ECO:0000313" key="2">
    <source>
        <dbReference type="Proteomes" id="UP000499080"/>
    </source>
</evidence>
<dbReference type="Proteomes" id="UP000499080">
    <property type="component" value="Unassembled WGS sequence"/>
</dbReference>